<proteinExistence type="inferred from homology"/>
<dbReference type="GO" id="GO:0008932">
    <property type="term" value="F:lytic endotransglycosylase activity"/>
    <property type="evidence" value="ECO:0007669"/>
    <property type="project" value="UniProtKB-UniRule"/>
</dbReference>
<dbReference type="HAMAP" id="MF_02065">
    <property type="entry name" value="MltG"/>
    <property type="match status" value="1"/>
</dbReference>
<keyword evidence="7" id="KW-0997">Cell inner membrane</keyword>
<dbReference type="InterPro" id="IPR003770">
    <property type="entry name" value="MLTG-like"/>
</dbReference>
<evidence type="ECO:0000313" key="9">
    <source>
        <dbReference type="Proteomes" id="UP000007435"/>
    </source>
</evidence>
<keyword evidence="1 7" id="KW-1003">Cell membrane</keyword>
<dbReference type="PANTHER" id="PTHR30518:SF2">
    <property type="entry name" value="ENDOLYTIC MUREIN TRANSGLYCOSYLASE"/>
    <property type="match status" value="1"/>
</dbReference>
<evidence type="ECO:0000256" key="5">
    <source>
        <dbReference type="ARBA" id="ARBA00023239"/>
    </source>
</evidence>
<dbReference type="NCBIfam" id="TIGR00247">
    <property type="entry name" value="endolytic transglycosylase MltG"/>
    <property type="match status" value="1"/>
</dbReference>
<keyword evidence="9" id="KW-1185">Reference proteome</keyword>
<reference key="1">
    <citation type="submission" date="2010-11" db="EMBL/GenBank/DDBJ databases">
        <title>The complete genome of Leadbetterella byssophila DSM 17132.</title>
        <authorList>
            <consortium name="US DOE Joint Genome Institute (JGI-PGF)"/>
            <person name="Lucas S."/>
            <person name="Copeland A."/>
            <person name="Lapidus A."/>
            <person name="Glavina del Rio T."/>
            <person name="Dalin E."/>
            <person name="Tice H."/>
            <person name="Bruce D."/>
            <person name="Goodwin L."/>
            <person name="Pitluck S."/>
            <person name="Kyrpides N."/>
            <person name="Mavromatis K."/>
            <person name="Ivanova N."/>
            <person name="Teshima H."/>
            <person name="Brettin T."/>
            <person name="Detter J.C."/>
            <person name="Han C."/>
            <person name="Tapia R."/>
            <person name="Land M."/>
            <person name="Hauser L."/>
            <person name="Markowitz V."/>
            <person name="Cheng J.-F."/>
            <person name="Hugenholtz P."/>
            <person name="Woyke T."/>
            <person name="Wu D."/>
            <person name="Tindall B."/>
            <person name="Pomrenke H.G."/>
            <person name="Brambilla E."/>
            <person name="Klenk H.-P."/>
            <person name="Eisen J.A."/>
        </authorList>
    </citation>
    <scope>NUCLEOTIDE SEQUENCE [LARGE SCALE GENOMIC DNA]</scope>
    <source>
        <strain>DSM 17132</strain>
    </source>
</reference>
<evidence type="ECO:0000313" key="8">
    <source>
        <dbReference type="EMBL" id="ADQ16365.1"/>
    </source>
</evidence>
<dbReference type="Pfam" id="PF02618">
    <property type="entry name" value="YceG"/>
    <property type="match status" value="1"/>
</dbReference>
<dbReference type="HOGENOM" id="CLU_025574_2_0_10"/>
<dbReference type="EC" id="4.2.2.29" evidence="7"/>
<comment type="catalytic activity">
    <reaction evidence="7">
        <text>a peptidoglycan chain = a peptidoglycan chain with N-acetyl-1,6-anhydromuramyl-[peptide] at the reducing end + a peptidoglycan chain with N-acetylglucosamine at the non-reducing end.</text>
        <dbReference type="EC" id="4.2.2.29"/>
    </reaction>
</comment>
<dbReference type="GO" id="GO:0005886">
    <property type="term" value="C:plasma membrane"/>
    <property type="evidence" value="ECO:0007669"/>
    <property type="project" value="UniProtKB-UniRule"/>
</dbReference>
<keyword evidence="4 7" id="KW-0472">Membrane</keyword>
<comment type="function">
    <text evidence="7">Functions as a peptidoglycan terminase that cleaves nascent peptidoglycan strands endolytically to terminate their elongation.</text>
</comment>
<protein>
    <recommendedName>
        <fullName evidence="7">Endolytic murein transglycosylase</fullName>
        <ecNumber evidence="7">4.2.2.29</ecNumber>
    </recommendedName>
    <alternativeName>
        <fullName evidence="7">Peptidoglycan lytic transglycosylase</fullName>
    </alternativeName>
    <alternativeName>
        <fullName evidence="7">Peptidoglycan polymerization terminase</fullName>
    </alternativeName>
</protein>
<name>E4RY37_LEAB4</name>
<comment type="similarity">
    <text evidence="7">Belongs to the transglycosylase MltG family.</text>
</comment>
<reference evidence="8 9" key="2">
    <citation type="journal article" date="2011" name="Stand. Genomic Sci.">
        <title>Complete genome sequence of Leadbetterella byssophila type strain (4M15).</title>
        <authorList>
            <person name="Abt B."/>
            <person name="Teshima H."/>
            <person name="Lucas S."/>
            <person name="Lapidus A."/>
            <person name="Del Rio T.G."/>
            <person name="Nolan M."/>
            <person name="Tice H."/>
            <person name="Cheng J.F."/>
            <person name="Pitluck S."/>
            <person name="Liolios K."/>
            <person name="Pagani I."/>
            <person name="Ivanova N."/>
            <person name="Mavromatis K."/>
            <person name="Pati A."/>
            <person name="Tapia R."/>
            <person name="Han C."/>
            <person name="Goodwin L."/>
            <person name="Chen A."/>
            <person name="Palaniappan K."/>
            <person name="Land M."/>
            <person name="Hauser L."/>
            <person name="Chang Y.J."/>
            <person name="Jeffries C.D."/>
            <person name="Rohde M."/>
            <person name="Goker M."/>
            <person name="Tindall B.J."/>
            <person name="Detter J.C."/>
            <person name="Woyke T."/>
            <person name="Bristow J."/>
            <person name="Eisen J.A."/>
            <person name="Markowitz V."/>
            <person name="Hugenholtz P."/>
            <person name="Klenk H.P."/>
            <person name="Kyrpides N.C."/>
        </authorList>
    </citation>
    <scope>NUCLEOTIDE SEQUENCE [LARGE SCALE GENOMIC DNA]</scope>
    <source>
        <strain evidence="9">DSM 17132 / JCM 16389 / KACC 11308 / NBRC 106382 / 4M15</strain>
    </source>
</reference>
<organism evidence="8 9">
    <name type="scientific">Leadbetterella byssophila (strain DSM 17132 / JCM 16389 / KACC 11308 / NBRC 106382 / 4M15)</name>
    <dbReference type="NCBI Taxonomy" id="649349"/>
    <lineage>
        <taxon>Bacteria</taxon>
        <taxon>Pseudomonadati</taxon>
        <taxon>Bacteroidota</taxon>
        <taxon>Cytophagia</taxon>
        <taxon>Cytophagales</taxon>
        <taxon>Leadbetterellaceae</taxon>
        <taxon>Leadbetterella</taxon>
    </lineage>
</organism>
<dbReference type="PANTHER" id="PTHR30518">
    <property type="entry name" value="ENDOLYTIC MUREIN TRANSGLYCOSYLASE"/>
    <property type="match status" value="1"/>
</dbReference>
<dbReference type="Gene3D" id="3.30.160.60">
    <property type="entry name" value="Classic Zinc Finger"/>
    <property type="match status" value="1"/>
</dbReference>
<dbReference type="GO" id="GO:0071555">
    <property type="term" value="P:cell wall organization"/>
    <property type="evidence" value="ECO:0007669"/>
    <property type="project" value="UniProtKB-KW"/>
</dbReference>
<dbReference type="OrthoDB" id="9814591at2"/>
<accession>E4RY37</accession>
<evidence type="ECO:0000256" key="4">
    <source>
        <dbReference type="ARBA" id="ARBA00023136"/>
    </source>
</evidence>
<evidence type="ECO:0000256" key="2">
    <source>
        <dbReference type="ARBA" id="ARBA00022692"/>
    </source>
</evidence>
<dbReference type="EMBL" id="CP002305">
    <property type="protein sequence ID" value="ADQ16365.1"/>
    <property type="molecule type" value="Genomic_DNA"/>
</dbReference>
<keyword evidence="6 7" id="KW-0961">Cell wall biogenesis/degradation</keyword>
<dbReference type="AlphaFoldDB" id="E4RY37"/>
<keyword evidence="5 7" id="KW-0456">Lyase</keyword>
<evidence type="ECO:0000256" key="6">
    <source>
        <dbReference type="ARBA" id="ARBA00023316"/>
    </source>
</evidence>
<keyword evidence="3 7" id="KW-1133">Transmembrane helix</keyword>
<dbReference type="STRING" id="649349.Lbys_0602"/>
<evidence type="ECO:0000256" key="3">
    <source>
        <dbReference type="ARBA" id="ARBA00022989"/>
    </source>
</evidence>
<keyword evidence="2 7" id="KW-0812">Transmembrane</keyword>
<dbReference type="eggNOG" id="COG1559">
    <property type="taxonomic scope" value="Bacteria"/>
</dbReference>
<feature type="site" description="Important for catalytic activity" evidence="7">
    <location>
        <position position="221"/>
    </location>
</feature>
<dbReference type="RefSeq" id="WP_013407417.1">
    <property type="nucleotide sequence ID" value="NC_014655.1"/>
</dbReference>
<dbReference type="KEGG" id="lby:Lbys_0602"/>
<dbReference type="GO" id="GO:0009252">
    <property type="term" value="P:peptidoglycan biosynthetic process"/>
    <property type="evidence" value="ECO:0007669"/>
    <property type="project" value="UniProtKB-UniRule"/>
</dbReference>
<dbReference type="Gene3D" id="3.30.1490.480">
    <property type="entry name" value="Endolytic murein transglycosylase"/>
    <property type="match status" value="1"/>
</dbReference>
<dbReference type="CDD" id="cd08010">
    <property type="entry name" value="MltG_like"/>
    <property type="match status" value="1"/>
</dbReference>
<evidence type="ECO:0000256" key="1">
    <source>
        <dbReference type="ARBA" id="ARBA00022475"/>
    </source>
</evidence>
<sequence>MTKKRKLFTHFLVLFSTVAASFAFYLWQVYSSPNLNVDGKETFVLYIPEGSDYNQVLDSLRSHNIIHNEIAFGFLTKRKGYREEIKAGRYEIPPNSSNNTIISKLLAGRQDPVKLTFNNIRTKEDLVRKIGSRLAFNGEELLAKLQDEDTANKYGFKSETFMNMFLPDTYFIYWTVTPDAFLDRMHSEYKKFWTEERKAKAESIALSPDQVGILASIVQSETNKKDEMPVVAGVYMNRLRIGMPLQADPTVKFAVGDFSLKRILHKHLSIDSPYNTYKNTGLPPGPIALPERVALDAVLNYQKHNYTYFSAKEDFSGYHNFAENFNEHIKNAQRYQTALNQRGIR</sequence>
<dbReference type="Proteomes" id="UP000007435">
    <property type="component" value="Chromosome"/>
</dbReference>
<evidence type="ECO:0000256" key="7">
    <source>
        <dbReference type="HAMAP-Rule" id="MF_02065"/>
    </source>
</evidence>
<gene>
    <name evidence="7" type="primary">mltG</name>
    <name evidence="8" type="ordered locus">Lbys_0602</name>
</gene>